<dbReference type="InterPro" id="IPR000300">
    <property type="entry name" value="IPPc"/>
</dbReference>
<sequence length="726" mass="81554">MMDFARLSSTMGLSSPSNAAPPPAPPQPSQNQTNVRFNHPVVLSQIREDCMAQKLHLRASEFTEVKDMNLWTGTFNVNAKKPVSVAECAKLLYWLRVNQEDKTAPDVVAVGFQEIVDLNAVNVVVNNMSGPRSSQWEESFLTALNSYVSDQAYDVIMNKHLVGILLLVFVKRVHLPFVSDVLGSTAGVGIMGMMGNKGGVAIRMKLYDSTICFVCSHLAAHTHNVMGRNSDFANIMTKIEFRDAVYDEMNPLGYPDPSAHILTIHSHDFIFWLGDLNYRLVEDSSFTVDDCFAHVEKRNLDVLLARDQLNQERDKGNVFQGFEEGKIHFLPTYKFQAGTSFYDRRPEKKIRAPAWCDRILWKAKQPETVDLRHYGAAMELDMSDHKPVAAQFRIKINYEVEEKKEVVQREINRELDKWESDNRPKISISDNNLLHFDAVSYMIPQTKSFWIENTGLVVAHFKLAPKLQDAPITKPWLTISPTYGMIAPKEKFELKLTVQVNMDAVHALSSGQDTLDETMILRIANGGDKFLVVSGDYLPSCFGCSLEQLVVQTEPVRNQTPVPREAAVSQKIPKELWRMVDALYSQGLSAPNIFLDTDESEASALRAALDTGAPFPIHRPQSMAALLVHWLQSLRESVVPESSIGPDCSARTIIDSLSTVHYNVFIYIVSFLREVLLHSARNLLNSSKLAHVFGRCLLGYGVTQSPTPKIEVMERLISHFLTTGTL</sequence>
<comment type="subcellular location">
    <subcellularLocation>
        <location evidence="2">Cytoplasmic vesicle</location>
        <location evidence="2">Phagosome membrane</location>
    </subcellularLocation>
    <subcellularLocation>
        <location evidence="1">Early endosome membrane</location>
    </subcellularLocation>
</comment>
<dbReference type="Pfam" id="PF22669">
    <property type="entry name" value="Exo_endo_phos2"/>
    <property type="match status" value="1"/>
</dbReference>
<dbReference type="Pfam" id="PF21310">
    <property type="entry name" value="OCRL-like_ASH"/>
    <property type="match status" value="1"/>
</dbReference>
<dbReference type="GO" id="GO:0004439">
    <property type="term" value="F:phosphatidylinositol-4,5-bisphosphate 5-phosphatase activity"/>
    <property type="evidence" value="ECO:0007669"/>
    <property type="project" value="TreeGrafter"/>
</dbReference>
<evidence type="ECO:0000256" key="5">
    <source>
        <dbReference type="SAM" id="MobiDB-lite"/>
    </source>
</evidence>
<name>A0A6G0WKR9_9STRA</name>
<keyword evidence="3" id="KW-0967">Endosome</keyword>
<evidence type="ECO:0000259" key="6">
    <source>
        <dbReference type="PROSITE" id="PS50238"/>
    </source>
</evidence>
<dbReference type="InterPro" id="IPR008936">
    <property type="entry name" value="Rho_GTPase_activation_prot"/>
</dbReference>
<dbReference type="InterPro" id="IPR000198">
    <property type="entry name" value="RhoGAP_dom"/>
</dbReference>
<dbReference type="InterPro" id="IPR036691">
    <property type="entry name" value="Endo/exonu/phosph_ase_sf"/>
</dbReference>
<evidence type="ECO:0000256" key="1">
    <source>
        <dbReference type="ARBA" id="ARBA00004146"/>
    </source>
</evidence>
<dbReference type="SUPFAM" id="SSF56219">
    <property type="entry name" value="DNase I-like"/>
    <property type="match status" value="1"/>
</dbReference>
<proteinExistence type="predicted"/>
<organism evidence="7 8">
    <name type="scientific">Aphanomyces euteiches</name>
    <dbReference type="NCBI Taxonomy" id="100861"/>
    <lineage>
        <taxon>Eukaryota</taxon>
        <taxon>Sar</taxon>
        <taxon>Stramenopiles</taxon>
        <taxon>Oomycota</taxon>
        <taxon>Saprolegniomycetes</taxon>
        <taxon>Saprolegniales</taxon>
        <taxon>Verrucalvaceae</taxon>
        <taxon>Aphanomyces</taxon>
    </lineage>
</organism>
<feature type="region of interest" description="Disordered" evidence="5">
    <location>
        <begin position="7"/>
        <end position="34"/>
    </location>
</feature>
<dbReference type="SMART" id="SM00324">
    <property type="entry name" value="RhoGAP"/>
    <property type="match status" value="1"/>
</dbReference>
<accession>A0A6G0WKR9</accession>
<dbReference type="InterPro" id="IPR048869">
    <property type="entry name" value="OCRL-1_2_ASH"/>
</dbReference>
<dbReference type="Gene3D" id="2.60.40.10">
    <property type="entry name" value="Immunoglobulins"/>
    <property type="match status" value="1"/>
</dbReference>
<evidence type="ECO:0000256" key="2">
    <source>
        <dbReference type="ARBA" id="ARBA00004580"/>
    </source>
</evidence>
<dbReference type="SUPFAM" id="SSF48350">
    <property type="entry name" value="GTPase activation domain, GAP"/>
    <property type="match status" value="1"/>
</dbReference>
<dbReference type="PANTHER" id="PTHR11200">
    <property type="entry name" value="INOSITOL 5-PHOSPHATASE"/>
    <property type="match status" value="1"/>
</dbReference>
<dbReference type="GO" id="GO:0030670">
    <property type="term" value="C:phagocytic vesicle membrane"/>
    <property type="evidence" value="ECO:0007669"/>
    <property type="project" value="UniProtKB-SubCell"/>
</dbReference>
<dbReference type="AlphaFoldDB" id="A0A6G0WKR9"/>
<dbReference type="GO" id="GO:0046856">
    <property type="term" value="P:phosphatidylinositol dephosphorylation"/>
    <property type="evidence" value="ECO:0007669"/>
    <property type="project" value="InterPro"/>
</dbReference>
<feature type="domain" description="Rho-GAP" evidence="6">
    <location>
        <begin position="562"/>
        <end position="724"/>
    </location>
</feature>
<keyword evidence="4" id="KW-0968">Cytoplasmic vesicle</keyword>
<dbReference type="GO" id="GO:0031901">
    <property type="term" value="C:early endosome membrane"/>
    <property type="evidence" value="ECO:0007669"/>
    <property type="project" value="UniProtKB-SubCell"/>
</dbReference>
<evidence type="ECO:0000313" key="8">
    <source>
        <dbReference type="Proteomes" id="UP000481153"/>
    </source>
</evidence>
<evidence type="ECO:0000313" key="7">
    <source>
        <dbReference type="EMBL" id="KAF0727875.1"/>
    </source>
</evidence>
<reference evidence="7 8" key="1">
    <citation type="submission" date="2019-07" db="EMBL/GenBank/DDBJ databases">
        <title>Genomics analysis of Aphanomyces spp. identifies a new class of oomycete effector associated with host adaptation.</title>
        <authorList>
            <person name="Gaulin E."/>
        </authorList>
    </citation>
    <scope>NUCLEOTIDE SEQUENCE [LARGE SCALE GENOMIC DNA]</scope>
    <source>
        <strain evidence="7 8">ATCC 201684</strain>
    </source>
</reference>
<dbReference type="GO" id="GO:0007165">
    <property type="term" value="P:signal transduction"/>
    <property type="evidence" value="ECO:0007669"/>
    <property type="project" value="InterPro"/>
</dbReference>
<dbReference type="Gene3D" id="3.60.10.10">
    <property type="entry name" value="Endonuclease/exonuclease/phosphatase"/>
    <property type="match status" value="1"/>
</dbReference>
<dbReference type="EMBL" id="VJMJ01000187">
    <property type="protein sequence ID" value="KAF0727875.1"/>
    <property type="molecule type" value="Genomic_DNA"/>
</dbReference>
<dbReference type="Proteomes" id="UP000481153">
    <property type="component" value="Unassembled WGS sequence"/>
</dbReference>
<feature type="compositionally biased region" description="Pro residues" evidence="5">
    <location>
        <begin position="19"/>
        <end position="28"/>
    </location>
</feature>
<gene>
    <name evidence="7" type="ORF">Ae201684_014214</name>
</gene>
<dbReference type="PROSITE" id="PS50238">
    <property type="entry name" value="RHOGAP"/>
    <property type="match status" value="1"/>
</dbReference>
<comment type="caution">
    <text evidence="7">The sequence shown here is derived from an EMBL/GenBank/DDBJ whole genome shotgun (WGS) entry which is preliminary data.</text>
</comment>
<dbReference type="Gene3D" id="1.10.555.10">
    <property type="entry name" value="Rho GTPase activation protein"/>
    <property type="match status" value="1"/>
</dbReference>
<evidence type="ECO:0000256" key="4">
    <source>
        <dbReference type="ARBA" id="ARBA00023329"/>
    </source>
</evidence>
<dbReference type="Pfam" id="PF00620">
    <property type="entry name" value="RhoGAP"/>
    <property type="match status" value="1"/>
</dbReference>
<dbReference type="InterPro" id="IPR046985">
    <property type="entry name" value="IP5"/>
</dbReference>
<evidence type="ECO:0000256" key="3">
    <source>
        <dbReference type="ARBA" id="ARBA00022753"/>
    </source>
</evidence>
<dbReference type="VEuPathDB" id="FungiDB:AeMF1_010988"/>
<dbReference type="PANTHER" id="PTHR11200:SF300">
    <property type="entry name" value="TYPE II INOSITOL 1,4,5-TRISPHOSPHATE 5-PHOSPHATASE"/>
    <property type="match status" value="1"/>
</dbReference>
<dbReference type="SMART" id="SM00128">
    <property type="entry name" value="IPPc"/>
    <property type="match status" value="1"/>
</dbReference>
<keyword evidence="8" id="KW-1185">Reference proteome</keyword>
<dbReference type="InterPro" id="IPR013783">
    <property type="entry name" value="Ig-like_fold"/>
</dbReference>
<protein>
    <recommendedName>
        <fullName evidence="6">Rho-GAP domain-containing protein</fullName>
    </recommendedName>
</protein>